<organism evidence="11 12">
    <name type="scientific">Acanthopleuribacter pedis</name>
    <dbReference type="NCBI Taxonomy" id="442870"/>
    <lineage>
        <taxon>Bacteria</taxon>
        <taxon>Pseudomonadati</taxon>
        <taxon>Acidobacteriota</taxon>
        <taxon>Holophagae</taxon>
        <taxon>Acanthopleuribacterales</taxon>
        <taxon>Acanthopleuribacteraceae</taxon>
        <taxon>Acanthopleuribacter</taxon>
    </lineage>
</organism>
<dbReference type="Pfam" id="PF02446">
    <property type="entry name" value="Glyco_hydro_77"/>
    <property type="match status" value="1"/>
</dbReference>
<comment type="catalytic activity">
    <reaction evidence="1 10">
        <text>Transfers a segment of a (1-&gt;4)-alpha-D-glucan to a new position in an acceptor, which may be glucose or a (1-&gt;4)-alpha-D-glucan.</text>
        <dbReference type="EC" id="2.4.1.25"/>
    </reaction>
</comment>
<dbReference type="EMBL" id="JAFREP010000003">
    <property type="protein sequence ID" value="MBO1317768.1"/>
    <property type="molecule type" value="Genomic_DNA"/>
</dbReference>
<keyword evidence="12" id="KW-1185">Reference proteome</keyword>
<evidence type="ECO:0000313" key="12">
    <source>
        <dbReference type="Proteomes" id="UP000664417"/>
    </source>
</evidence>
<dbReference type="GO" id="GO:0005975">
    <property type="term" value="P:carbohydrate metabolic process"/>
    <property type="evidence" value="ECO:0007669"/>
    <property type="project" value="InterPro"/>
</dbReference>
<dbReference type="EC" id="2.4.1.25" evidence="3 10"/>
<dbReference type="NCBIfam" id="NF011080">
    <property type="entry name" value="PRK14508.1-3"/>
    <property type="match status" value="1"/>
</dbReference>
<dbReference type="PANTHER" id="PTHR32438:SF5">
    <property type="entry name" value="4-ALPHA-GLUCANOTRANSFERASE DPE1, CHLOROPLASTIC_AMYLOPLASTIC"/>
    <property type="match status" value="1"/>
</dbReference>
<protein>
    <recommendedName>
        <fullName evidence="4 10">4-alpha-glucanotransferase</fullName>
        <ecNumber evidence="3 10">2.4.1.25</ecNumber>
    </recommendedName>
    <alternativeName>
        <fullName evidence="8 10">Amylomaltase</fullName>
    </alternativeName>
    <alternativeName>
        <fullName evidence="9 10">Disproportionating enzyme</fullName>
    </alternativeName>
</protein>
<keyword evidence="7 10" id="KW-0119">Carbohydrate metabolism</keyword>
<dbReference type="AlphaFoldDB" id="A0A8J7QFU4"/>
<evidence type="ECO:0000256" key="7">
    <source>
        <dbReference type="ARBA" id="ARBA00023277"/>
    </source>
</evidence>
<keyword evidence="5 10" id="KW-0328">Glycosyltransferase</keyword>
<dbReference type="RefSeq" id="WP_207857202.1">
    <property type="nucleotide sequence ID" value="NZ_JAFREP010000003.1"/>
</dbReference>
<accession>A0A8J7QFU4</accession>
<evidence type="ECO:0000256" key="8">
    <source>
        <dbReference type="ARBA" id="ARBA00031423"/>
    </source>
</evidence>
<evidence type="ECO:0000256" key="6">
    <source>
        <dbReference type="ARBA" id="ARBA00022679"/>
    </source>
</evidence>
<sequence length="509" mass="57492">MKFERQSGVVLHPSSLPGAYGIGEIGAEAYRFAEALARMGQRIWQVLPLGPTSYGDSPYQCLSSFAGNHLLVAFQTLIDDGLLLEEELADFPQFPADQVDYGPVIQAREAVLNNVAEHFEARASENMIKEFSGFQTHNRNWLSDYALFVALKKAHGGRPWHEWEVPLRDRNSDALKAAREEHAAVIRAVEVQQFLFFDQWRSLAEHAHRHGVKILGDIPIFVAHDSADVWAHPELFYLDDAGKCTTVAGVPPDYFSKTGQRWGNPLYRWDLMEASGFSWWKERMRTTFELVDYVRIDHFRGFEAYWEIPADEETAVNGKWVKGPGRALFEAFEKEFGTLPIIAEDLGIITDEVDALREACGFPGMRVLHFIIGNDENEPGFWPDQFPEQCVVYTGTHDNDTTVGWYRLGKGDGSDEQSAVDEAQHKIRTYLSCDGAEIHWDMIACAYGTKAAIAIVPLQDALGLDSDSRLNSPGRPEGNWRWRFAWDQLTEGIEQRLAGLTRDHNRGNG</sequence>
<evidence type="ECO:0000313" key="11">
    <source>
        <dbReference type="EMBL" id="MBO1317768.1"/>
    </source>
</evidence>
<evidence type="ECO:0000256" key="10">
    <source>
        <dbReference type="RuleBase" id="RU361207"/>
    </source>
</evidence>
<name>A0A8J7QFU4_9BACT</name>
<evidence type="ECO:0000256" key="3">
    <source>
        <dbReference type="ARBA" id="ARBA00012560"/>
    </source>
</evidence>
<evidence type="ECO:0000256" key="9">
    <source>
        <dbReference type="ARBA" id="ARBA00031501"/>
    </source>
</evidence>
<dbReference type="InterPro" id="IPR003385">
    <property type="entry name" value="Glyco_hydro_77"/>
</dbReference>
<dbReference type="GO" id="GO:0004134">
    <property type="term" value="F:4-alpha-glucanotransferase activity"/>
    <property type="evidence" value="ECO:0007669"/>
    <property type="project" value="UniProtKB-EC"/>
</dbReference>
<keyword evidence="6 10" id="KW-0808">Transferase</keyword>
<dbReference type="InterPro" id="IPR017853">
    <property type="entry name" value="GH"/>
</dbReference>
<dbReference type="Proteomes" id="UP000664417">
    <property type="component" value="Unassembled WGS sequence"/>
</dbReference>
<evidence type="ECO:0000256" key="2">
    <source>
        <dbReference type="ARBA" id="ARBA00005684"/>
    </source>
</evidence>
<evidence type="ECO:0000256" key="1">
    <source>
        <dbReference type="ARBA" id="ARBA00000439"/>
    </source>
</evidence>
<dbReference type="NCBIfam" id="TIGR00217">
    <property type="entry name" value="malQ"/>
    <property type="match status" value="1"/>
</dbReference>
<dbReference type="Gene3D" id="3.20.20.80">
    <property type="entry name" value="Glycosidases"/>
    <property type="match status" value="1"/>
</dbReference>
<evidence type="ECO:0000256" key="5">
    <source>
        <dbReference type="ARBA" id="ARBA00022676"/>
    </source>
</evidence>
<evidence type="ECO:0000256" key="4">
    <source>
        <dbReference type="ARBA" id="ARBA00020295"/>
    </source>
</evidence>
<reference evidence="11" key="1">
    <citation type="submission" date="2021-03" db="EMBL/GenBank/DDBJ databases">
        <authorList>
            <person name="Wang G."/>
        </authorList>
    </citation>
    <scope>NUCLEOTIDE SEQUENCE</scope>
    <source>
        <strain evidence="11">KCTC 12899</strain>
    </source>
</reference>
<gene>
    <name evidence="11" type="primary">malQ</name>
    <name evidence="11" type="ORF">J3U88_04790</name>
</gene>
<proteinExistence type="inferred from homology"/>
<dbReference type="SUPFAM" id="SSF51445">
    <property type="entry name" value="(Trans)glycosidases"/>
    <property type="match status" value="1"/>
</dbReference>
<comment type="caution">
    <text evidence="11">The sequence shown here is derived from an EMBL/GenBank/DDBJ whole genome shotgun (WGS) entry which is preliminary data.</text>
</comment>
<dbReference type="PANTHER" id="PTHR32438">
    <property type="entry name" value="4-ALPHA-GLUCANOTRANSFERASE DPE1, CHLOROPLASTIC/AMYLOPLASTIC"/>
    <property type="match status" value="1"/>
</dbReference>
<comment type="similarity">
    <text evidence="2 10">Belongs to the disproportionating enzyme family.</text>
</comment>